<evidence type="ECO:0000256" key="1">
    <source>
        <dbReference type="ARBA" id="ARBA00008857"/>
    </source>
</evidence>
<dbReference type="Pfam" id="PF02899">
    <property type="entry name" value="Phage_int_SAM_1"/>
    <property type="match status" value="1"/>
</dbReference>
<dbReference type="InterPro" id="IPR044068">
    <property type="entry name" value="CB"/>
</dbReference>
<accession>A0ABY0IER3</accession>
<dbReference type="InterPro" id="IPR050090">
    <property type="entry name" value="Tyrosine_recombinase_XerCD"/>
</dbReference>
<dbReference type="InterPro" id="IPR004107">
    <property type="entry name" value="Integrase_SAM-like_N"/>
</dbReference>
<dbReference type="PANTHER" id="PTHR30349">
    <property type="entry name" value="PHAGE INTEGRASE-RELATED"/>
    <property type="match status" value="1"/>
</dbReference>
<evidence type="ECO:0008006" key="10">
    <source>
        <dbReference type="Google" id="ProtNLM"/>
    </source>
</evidence>
<dbReference type="PANTHER" id="PTHR30349:SF41">
    <property type="entry name" value="INTEGRASE_RECOMBINASE PROTEIN MJ0367-RELATED"/>
    <property type="match status" value="1"/>
</dbReference>
<dbReference type="Gene3D" id="1.10.443.10">
    <property type="entry name" value="Intergrase catalytic core"/>
    <property type="match status" value="1"/>
</dbReference>
<dbReference type="Proteomes" id="UP000443582">
    <property type="component" value="Unassembled WGS sequence"/>
</dbReference>
<evidence type="ECO:0000313" key="9">
    <source>
        <dbReference type="Proteomes" id="UP000443582"/>
    </source>
</evidence>
<evidence type="ECO:0000259" key="6">
    <source>
        <dbReference type="PROSITE" id="PS51898"/>
    </source>
</evidence>
<keyword evidence="9" id="KW-1185">Reference proteome</keyword>
<dbReference type="EMBL" id="QDKL01000003">
    <property type="protein sequence ID" value="RZF20583.1"/>
    <property type="molecule type" value="Genomic_DNA"/>
</dbReference>
<evidence type="ECO:0000256" key="2">
    <source>
        <dbReference type="ARBA" id="ARBA00022908"/>
    </source>
</evidence>
<comment type="similarity">
    <text evidence="1">Belongs to the 'phage' integrase family.</text>
</comment>
<proteinExistence type="inferred from homology"/>
<sequence>MFSLKQVDPGHNFDLDEEFFENFTSSHTRKSYLNDINQFLCWISDYFKIENFESIERIHVIKYRNYLSEFGGHNQNPSTPKTINRKLASLSVFFKYLVEKNSIKANPVSSVRRPRSEVKSPTNALTKDQVLELFALMGQNKNSKYLHVALFVTFFTTGLRKSEVLNLKFKDYQTQGDNKVLQYRAKGGKLGKKVLNPLAIKAIEEYIDWMNECERETGDNDWLFQPTRNPSNPEFLNKPLHPSTINELLDRYAKQAGIGVKITPHSARATFIGELLEIGVDIYTIAIEVGHASVKTTGEYDKRRNKIKEAPTLKLNWD</sequence>
<protein>
    <recommendedName>
        <fullName evidence="10">Integrase</fullName>
    </recommendedName>
</protein>
<dbReference type="Gene3D" id="1.10.150.130">
    <property type="match status" value="1"/>
</dbReference>
<evidence type="ECO:0000259" key="7">
    <source>
        <dbReference type="PROSITE" id="PS51900"/>
    </source>
</evidence>
<dbReference type="SUPFAM" id="SSF56349">
    <property type="entry name" value="DNA breaking-rejoining enzymes"/>
    <property type="match status" value="1"/>
</dbReference>
<evidence type="ECO:0000256" key="4">
    <source>
        <dbReference type="ARBA" id="ARBA00023172"/>
    </source>
</evidence>
<gene>
    <name evidence="8" type="ORF">DAY19_11400</name>
</gene>
<name>A0ABY0IER3_9BACT</name>
<reference evidence="9" key="1">
    <citation type="journal article" date="2019" name="Int. J. Syst. Evol. Microbiol.">
        <title>Halobacteriovorax valvorus sp. nov., a novel prokaryotic predator isolated from coastal seawater of China.</title>
        <authorList>
            <person name="Chen M.-X."/>
        </authorList>
    </citation>
    <scope>NUCLEOTIDE SEQUENCE [LARGE SCALE GENOMIC DNA]</scope>
    <source>
        <strain evidence="9">BL9</strain>
    </source>
</reference>
<dbReference type="InterPro" id="IPR013762">
    <property type="entry name" value="Integrase-like_cat_sf"/>
</dbReference>
<dbReference type="InterPro" id="IPR002104">
    <property type="entry name" value="Integrase_catalytic"/>
</dbReference>
<evidence type="ECO:0000256" key="3">
    <source>
        <dbReference type="ARBA" id="ARBA00023125"/>
    </source>
</evidence>
<dbReference type="InterPro" id="IPR010998">
    <property type="entry name" value="Integrase_recombinase_N"/>
</dbReference>
<evidence type="ECO:0000313" key="8">
    <source>
        <dbReference type="EMBL" id="RZF20583.1"/>
    </source>
</evidence>
<keyword evidence="4" id="KW-0233">DNA recombination</keyword>
<dbReference type="Pfam" id="PF00589">
    <property type="entry name" value="Phage_integrase"/>
    <property type="match status" value="1"/>
</dbReference>
<organism evidence="8 9">
    <name type="scientific">Halobacteriovorax vibrionivorans</name>
    <dbReference type="NCBI Taxonomy" id="2152716"/>
    <lineage>
        <taxon>Bacteria</taxon>
        <taxon>Pseudomonadati</taxon>
        <taxon>Bdellovibrionota</taxon>
        <taxon>Bacteriovoracia</taxon>
        <taxon>Bacteriovoracales</taxon>
        <taxon>Halobacteriovoraceae</taxon>
        <taxon>Halobacteriovorax</taxon>
    </lineage>
</organism>
<evidence type="ECO:0000256" key="5">
    <source>
        <dbReference type="PROSITE-ProRule" id="PRU01248"/>
    </source>
</evidence>
<dbReference type="PROSITE" id="PS51898">
    <property type="entry name" value="TYR_RECOMBINASE"/>
    <property type="match status" value="1"/>
</dbReference>
<feature type="domain" description="Core-binding (CB)" evidence="7">
    <location>
        <begin position="14"/>
        <end position="98"/>
    </location>
</feature>
<keyword evidence="2" id="KW-0229">DNA integration</keyword>
<comment type="caution">
    <text evidence="8">The sequence shown here is derived from an EMBL/GenBank/DDBJ whole genome shotgun (WGS) entry which is preliminary data.</text>
</comment>
<keyword evidence="3 5" id="KW-0238">DNA-binding</keyword>
<dbReference type="CDD" id="cd00397">
    <property type="entry name" value="DNA_BRE_C"/>
    <property type="match status" value="1"/>
</dbReference>
<dbReference type="RefSeq" id="WP_115362540.1">
    <property type="nucleotide sequence ID" value="NZ_QDKL01000003.1"/>
</dbReference>
<feature type="domain" description="Tyr recombinase" evidence="6">
    <location>
        <begin position="120"/>
        <end position="313"/>
    </location>
</feature>
<dbReference type="PROSITE" id="PS51900">
    <property type="entry name" value="CB"/>
    <property type="match status" value="1"/>
</dbReference>
<dbReference type="InterPro" id="IPR011010">
    <property type="entry name" value="DNA_brk_join_enz"/>
</dbReference>